<evidence type="ECO:0000256" key="1">
    <source>
        <dbReference type="ARBA" id="ARBA00007118"/>
    </source>
</evidence>
<dbReference type="Pfam" id="PF00881">
    <property type="entry name" value="Nitroreductase"/>
    <property type="match status" value="1"/>
</dbReference>
<dbReference type="RefSeq" id="WP_057766130.1">
    <property type="nucleotide sequence ID" value="NZ_AZDG01000014.1"/>
</dbReference>
<dbReference type="InterPro" id="IPR000415">
    <property type="entry name" value="Nitroreductase-like"/>
</dbReference>
<protein>
    <recommendedName>
        <fullName evidence="3">Nitroreductase domain-containing protein</fullName>
    </recommendedName>
</protein>
<name>A0A0R1JAL4_9LACO</name>
<evidence type="ECO:0000259" key="3">
    <source>
        <dbReference type="Pfam" id="PF00881"/>
    </source>
</evidence>
<organism evidence="4 5">
    <name type="scientific">Companilactobacillus tucceti DSM 20183</name>
    <dbReference type="NCBI Taxonomy" id="1423811"/>
    <lineage>
        <taxon>Bacteria</taxon>
        <taxon>Bacillati</taxon>
        <taxon>Bacillota</taxon>
        <taxon>Bacilli</taxon>
        <taxon>Lactobacillales</taxon>
        <taxon>Lactobacillaceae</taxon>
        <taxon>Companilactobacillus</taxon>
    </lineage>
</organism>
<keyword evidence="5" id="KW-1185">Reference proteome</keyword>
<accession>A0A0R1JAL4</accession>
<reference evidence="4 5" key="1">
    <citation type="journal article" date="2015" name="Genome Announc.">
        <title>Expanding the biotechnology potential of lactobacilli through comparative genomics of 213 strains and associated genera.</title>
        <authorList>
            <person name="Sun Z."/>
            <person name="Harris H.M."/>
            <person name="McCann A."/>
            <person name="Guo C."/>
            <person name="Argimon S."/>
            <person name="Zhang W."/>
            <person name="Yang X."/>
            <person name="Jeffery I.B."/>
            <person name="Cooney J.C."/>
            <person name="Kagawa T.F."/>
            <person name="Liu W."/>
            <person name="Song Y."/>
            <person name="Salvetti E."/>
            <person name="Wrobel A."/>
            <person name="Rasinkangas P."/>
            <person name="Parkhill J."/>
            <person name="Rea M.C."/>
            <person name="O'Sullivan O."/>
            <person name="Ritari J."/>
            <person name="Douillard F.P."/>
            <person name="Paul Ross R."/>
            <person name="Yang R."/>
            <person name="Briner A.E."/>
            <person name="Felis G.E."/>
            <person name="de Vos W.M."/>
            <person name="Barrangou R."/>
            <person name="Klaenhammer T.R."/>
            <person name="Caufield P.W."/>
            <person name="Cui Y."/>
            <person name="Zhang H."/>
            <person name="O'Toole P.W."/>
        </authorList>
    </citation>
    <scope>NUCLEOTIDE SEQUENCE [LARGE SCALE GENOMIC DNA]</scope>
    <source>
        <strain evidence="4 5">DSM 20183</strain>
    </source>
</reference>
<dbReference type="OrthoDB" id="9812105at2"/>
<dbReference type="SUPFAM" id="SSF55469">
    <property type="entry name" value="FMN-dependent nitroreductase-like"/>
    <property type="match status" value="1"/>
</dbReference>
<dbReference type="PANTHER" id="PTHR43673">
    <property type="entry name" value="NAD(P)H NITROREDUCTASE YDGI-RELATED"/>
    <property type="match status" value="1"/>
</dbReference>
<dbReference type="CDD" id="cd02136">
    <property type="entry name" value="PnbA_NfnB-like"/>
    <property type="match status" value="1"/>
</dbReference>
<evidence type="ECO:0000256" key="2">
    <source>
        <dbReference type="ARBA" id="ARBA00023002"/>
    </source>
</evidence>
<dbReference type="STRING" id="1423811.FC72_GL000543"/>
<comment type="caution">
    <text evidence="4">The sequence shown here is derived from an EMBL/GenBank/DDBJ whole genome shotgun (WGS) entry which is preliminary data.</text>
</comment>
<gene>
    <name evidence="4" type="ORF">FC72_GL000543</name>
</gene>
<evidence type="ECO:0000313" key="4">
    <source>
        <dbReference type="EMBL" id="KRK64231.1"/>
    </source>
</evidence>
<dbReference type="Proteomes" id="UP000050929">
    <property type="component" value="Unassembled WGS sequence"/>
</dbReference>
<dbReference type="Gene3D" id="3.40.109.10">
    <property type="entry name" value="NADH Oxidase"/>
    <property type="match status" value="1"/>
</dbReference>
<keyword evidence="2" id="KW-0560">Oxidoreductase</keyword>
<proteinExistence type="inferred from homology"/>
<sequence>MENSNLIYQRKSIRSFSNKKVSTINIEEIIQDAQRAPSWQNSQPWDVYIASGDSLNRIRKAFKKSDVPGNPDLSTPHRNNRSELSLNNIKEWSKSVEDAVGDKGTSDPEFVEARENLFYAPYVIYLTTNKKASEFTIYDMGAFGQTLMLSAASKGIGTIPAYALVSHPDIIKKELSIPQDQEIVVGIAMGYANESKINDIQTKRASVKQILHMKE</sequence>
<dbReference type="InterPro" id="IPR029479">
    <property type="entry name" value="Nitroreductase"/>
</dbReference>
<evidence type="ECO:0000313" key="5">
    <source>
        <dbReference type="Proteomes" id="UP000050929"/>
    </source>
</evidence>
<dbReference type="AlphaFoldDB" id="A0A0R1JAL4"/>
<dbReference type="PATRIC" id="fig|1423811.3.peg.551"/>
<comment type="similarity">
    <text evidence="1">Belongs to the nitroreductase family.</text>
</comment>
<feature type="domain" description="Nitroreductase" evidence="3">
    <location>
        <begin position="7"/>
        <end position="191"/>
    </location>
</feature>
<dbReference type="GO" id="GO:0016491">
    <property type="term" value="F:oxidoreductase activity"/>
    <property type="evidence" value="ECO:0007669"/>
    <property type="project" value="UniProtKB-KW"/>
</dbReference>
<dbReference type="EMBL" id="AZDG01000014">
    <property type="protein sequence ID" value="KRK64231.1"/>
    <property type="molecule type" value="Genomic_DNA"/>
</dbReference>
<dbReference type="PANTHER" id="PTHR43673:SF10">
    <property type="entry name" value="NADH DEHYDROGENASE_NAD(P)H NITROREDUCTASE XCC3605-RELATED"/>
    <property type="match status" value="1"/>
</dbReference>